<gene>
    <name evidence="2" type="ORF">G3T36_05500</name>
</gene>
<reference evidence="2 3" key="1">
    <citation type="journal article" date="2014" name="J. Microbiol.">
        <title>Diaminobutyricibacter tongyongensis gen. nov., sp. nov. and Homoserinibacter gongjuensis gen. nov., sp. nov. belong to the family Microbacteriaceae.</title>
        <authorList>
            <person name="Kim S.J."/>
            <person name="Ahn J.H."/>
            <person name="Weon H.Y."/>
            <person name="Hamada M."/>
            <person name="Suzuki K."/>
            <person name="Kwon S.W."/>
        </authorList>
    </citation>
    <scope>NUCLEOTIDE SEQUENCE [LARGE SCALE GENOMIC DNA]</scope>
    <source>
        <strain evidence="2 3">NBRC 108724</strain>
    </source>
</reference>
<keyword evidence="3" id="KW-1185">Reference proteome</keyword>
<proteinExistence type="predicted"/>
<name>A0A6L9XV59_9MICO</name>
<dbReference type="AlphaFoldDB" id="A0A6L9XV59"/>
<comment type="caution">
    <text evidence="2">The sequence shown here is derived from an EMBL/GenBank/DDBJ whole genome shotgun (WGS) entry which is preliminary data.</text>
</comment>
<organism evidence="2 3">
    <name type="scientific">Leifsonia tongyongensis</name>
    <dbReference type="NCBI Taxonomy" id="1268043"/>
    <lineage>
        <taxon>Bacteria</taxon>
        <taxon>Bacillati</taxon>
        <taxon>Actinomycetota</taxon>
        <taxon>Actinomycetes</taxon>
        <taxon>Micrococcales</taxon>
        <taxon>Microbacteriaceae</taxon>
        <taxon>Leifsonia</taxon>
    </lineage>
</organism>
<evidence type="ECO:0000256" key="1">
    <source>
        <dbReference type="SAM" id="Phobius"/>
    </source>
</evidence>
<keyword evidence="1" id="KW-0472">Membrane</keyword>
<protein>
    <submittedName>
        <fullName evidence="2">Uncharacterized protein</fullName>
    </submittedName>
</protein>
<dbReference type="Proteomes" id="UP000474967">
    <property type="component" value="Unassembled WGS sequence"/>
</dbReference>
<dbReference type="RefSeq" id="WP_163288549.1">
    <property type="nucleotide sequence ID" value="NZ_JAAGWY010000001.1"/>
</dbReference>
<keyword evidence="1" id="KW-0812">Transmembrane</keyword>
<dbReference type="EMBL" id="JAAGWY010000001">
    <property type="protein sequence ID" value="NEN05321.1"/>
    <property type="molecule type" value="Genomic_DNA"/>
</dbReference>
<evidence type="ECO:0000313" key="2">
    <source>
        <dbReference type="EMBL" id="NEN05321.1"/>
    </source>
</evidence>
<accession>A0A6L9XV59</accession>
<feature type="transmembrane region" description="Helical" evidence="1">
    <location>
        <begin position="60"/>
        <end position="85"/>
    </location>
</feature>
<keyword evidence="1" id="KW-1133">Transmembrane helix</keyword>
<sequence length="97" mass="9634">MVAAEMPTVRRSPEWWLLAAAVAVAVVMPVAPLAIPAGVGLMVFAAILLGGKRPRGAGPLTGAIVVLSVSLVVIAALGLATSIAASTNDHGVTLIKG</sequence>
<evidence type="ECO:0000313" key="3">
    <source>
        <dbReference type="Proteomes" id="UP000474967"/>
    </source>
</evidence>
<feature type="transmembrane region" description="Helical" evidence="1">
    <location>
        <begin position="15"/>
        <end position="48"/>
    </location>
</feature>